<keyword evidence="11" id="KW-1185">Reference proteome</keyword>
<dbReference type="Pfam" id="PF00082">
    <property type="entry name" value="Peptidase_S8"/>
    <property type="match status" value="1"/>
</dbReference>
<keyword evidence="2 5" id="KW-0645">Protease</keyword>
<dbReference type="FunFam" id="3.40.50.200:FF:000007">
    <property type="entry name" value="Subtilisin-like serine protease"/>
    <property type="match status" value="1"/>
</dbReference>
<dbReference type="InterPro" id="IPR036852">
    <property type="entry name" value="Peptidase_S8/S53_dom_sf"/>
</dbReference>
<dbReference type="PRINTS" id="PR00723">
    <property type="entry name" value="SUBTILISIN"/>
</dbReference>
<feature type="chain" id="PRO_5015463249" evidence="8">
    <location>
        <begin position="20"/>
        <end position="442"/>
    </location>
</feature>
<evidence type="ECO:0000313" key="11">
    <source>
        <dbReference type="Proteomes" id="UP000244722"/>
    </source>
</evidence>
<gene>
    <name evidence="10" type="ORF">B9Z19DRAFT_1129977</name>
</gene>
<comment type="similarity">
    <text evidence="1 5 6">Belongs to the peptidase S8 family.</text>
</comment>
<dbReference type="PROSITE" id="PS00136">
    <property type="entry name" value="SUBTILASE_ASP"/>
    <property type="match status" value="1"/>
</dbReference>
<dbReference type="InterPro" id="IPR023828">
    <property type="entry name" value="Peptidase_S8_Ser-AS"/>
</dbReference>
<dbReference type="PANTHER" id="PTHR43806">
    <property type="entry name" value="PEPTIDASE S8"/>
    <property type="match status" value="1"/>
</dbReference>
<dbReference type="PANTHER" id="PTHR43806:SF11">
    <property type="entry name" value="CEREVISIN-RELATED"/>
    <property type="match status" value="1"/>
</dbReference>
<keyword evidence="3 5" id="KW-0378">Hydrolase</keyword>
<dbReference type="STRING" id="42251.A0A2T6ZL97"/>
<name>A0A2T6ZL97_TUBBO</name>
<evidence type="ECO:0000256" key="7">
    <source>
        <dbReference type="SAM" id="MobiDB-lite"/>
    </source>
</evidence>
<dbReference type="Proteomes" id="UP000244722">
    <property type="component" value="Unassembled WGS sequence"/>
</dbReference>
<evidence type="ECO:0000256" key="1">
    <source>
        <dbReference type="ARBA" id="ARBA00011073"/>
    </source>
</evidence>
<evidence type="ECO:0000256" key="4">
    <source>
        <dbReference type="ARBA" id="ARBA00022825"/>
    </source>
</evidence>
<dbReference type="Gene3D" id="3.40.50.200">
    <property type="entry name" value="Peptidase S8/S53 domain"/>
    <property type="match status" value="1"/>
</dbReference>
<proteinExistence type="inferred from homology"/>
<evidence type="ECO:0000256" key="6">
    <source>
        <dbReference type="RuleBase" id="RU003355"/>
    </source>
</evidence>
<dbReference type="GO" id="GO:0006508">
    <property type="term" value="P:proteolysis"/>
    <property type="evidence" value="ECO:0007669"/>
    <property type="project" value="UniProtKB-KW"/>
</dbReference>
<dbReference type="OrthoDB" id="206201at2759"/>
<evidence type="ECO:0000256" key="3">
    <source>
        <dbReference type="ARBA" id="ARBA00022801"/>
    </source>
</evidence>
<dbReference type="AlphaFoldDB" id="A0A2T6ZL97"/>
<feature type="domain" description="Peptidase S8/S53" evidence="9">
    <location>
        <begin position="179"/>
        <end position="418"/>
    </location>
</feature>
<organism evidence="10 11">
    <name type="scientific">Tuber borchii</name>
    <name type="common">White truffle</name>
    <dbReference type="NCBI Taxonomy" id="42251"/>
    <lineage>
        <taxon>Eukaryota</taxon>
        <taxon>Fungi</taxon>
        <taxon>Dikarya</taxon>
        <taxon>Ascomycota</taxon>
        <taxon>Pezizomycotina</taxon>
        <taxon>Pezizomycetes</taxon>
        <taxon>Pezizales</taxon>
        <taxon>Tuberaceae</taxon>
        <taxon>Tuber</taxon>
    </lineage>
</organism>
<evidence type="ECO:0000256" key="5">
    <source>
        <dbReference type="PROSITE-ProRule" id="PRU01240"/>
    </source>
</evidence>
<dbReference type="InterPro" id="IPR023827">
    <property type="entry name" value="Peptidase_S8_Asp-AS"/>
</dbReference>
<evidence type="ECO:0000256" key="2">
    <source>
        <dbReference type="ARBA" id="ARBA00022670"/>
    </source>
</evidence>
<dbReference type="InterPro" id="IPR050131">
    <property type="entry name" value="Peptidase_S8_subtilisin-like"/>
</dbReference>
<feature type="active site" description="Charge relay system" evidence="5">
    <location>
        <position position="382"/>
    </location>
</feature>
<feature type="active site" description="Charge relay system" evidence="5">
    <location>
        <position position="218"/>
    </location>
</feature>
<dbReference type="PROSITE" id="PS00138">
    <property type="entry name" value="SUBTILASE_SER"/>
    <property type="match status" value="1"/>
</dbReference>
<evidence type="ECO:0000313" key="10">
    <source>
        <dbReference type="EMBL" id="PUU76262.1"/>
    </source>
</evidence>
<sequence length="442" mass="45954">MKFSTAILSFLSLTTLSLAAPHGGHGGINAVGDRNSTITNPNHPKVSHPAGSTGNSSLDETPGSGGSYNVIVDENDPRTLDDLIQEMGLTRADLRYVFENSAFKGFSANLSSHCVGKLNTMSGFKMFEPEMDVQLHDDLPGTWGLKRASQSTPVSTAGKDISAFDFSSYAFNGTADSLGKGVDIYMVDTGVNVDHIDFDGRATFGFTFDGQKSDEQGHGTHTAGTAGSTTFGLAKAANIIAVRVLSNGSGSSSDILKGIDFVITNHDKRKNAPDFRGSIASMSLGSATRSTTLDEAVKQASAAGIHFSVAAGNENQDACNSSPAGSSLGTDVISVGAVNVADKRSSFSNFGKCVSVYAPGEQITSTWIGGSNDVINTISGTSMACPHVTGLIAYFLGLDPSLKTNTSAMKAKIISTARQITLDKSPSTGDPGIIINNGILKQ</sequence>
<feature type="compositionally biased region" description="Polar residues" evidence="7">
    <location>
        <begin position="50"/>
        <end position="59"/>
    </location>
</feature>
<feature type="signal peptide" evidence="8">
    <location>
        <begin position="1"/>
        <end position="19"/>
    </location>
</feature>
<dbReference type="GO" id="GO:0004252">
    <property type="term" value="F:serine-type endopeptidase activity"/>
    <property type="evidence" value="ECO:0007669"/>
    <property type="project" value="UniProtKB-UniRule"/>
</dbReference>
<feature type="region of interest" description="Disordered" evidence="7">
    <location>
        <begin position="29"/>
        <end position="67"/>
    </location>
</feature>
<dbReference type="EMBL" id="NESQ01000194">
    <property type="protein sequence ID" value="PUU76262.1"/>
    <property type="molecule type" value="Genomic_DNA"/>
</dbReference>
<keyword evidence="4 5" id="KW-0720">Serine protease</keyword>
<protein>
    <submittedName>
        <fullName evidence="10">Peptidase S8/S53 domain-containing protein</fullName>
    </submittedName>
</protein>
<comment type="caution">
    <text evidence="10">The sequence shown here is derived from an EMBL/GenBank/DDBJ whole genome shotgun (WGS) entry which is preliminary data.</text>
</comment>
<accession>A0A2T6ZL97</accession>
<evidence type="ECO:0000259" key="9">
    <source>
        <dbReference type="Pfam" id="PF00082"/>
    </source>
</evidence>
<evidence type="ECO:0000256" key="8">
    <source>
        <dbReference type="SAM" id="SignalP"/>
    </source>
</evidence>
<dbReference type="InterPro" id="IPR000209">
    <property type="entry name" value="Peptidase_S8/S53_dom"/>
</dbReference>
<dbReference type="CDD" id="cd04077">
    <property type="entry name" value="Peptidases_S8_PCSK9_ProteinaseK_like"/>
    <property type="match status" value="1"/>
</dbReference>
<dbReference type="InterPro" id="IPR015500">
    <property type="entry name" value="Peptidase_S8_subtilisin-rel"/>
</dbReference>
<dbReference type="SUPFAM" id="SSF52743">
    <property type="entry name" value="Subtilisin-like"/>
    <property type="match status" value="1"/>
</dbReference>
<dbReference type="PROSITE" id="PS51892">
    <property type="entry name" value="SUBTILASE"/>
    <property type="match status" value="1"/>
</dbReference>
<keyword evidence="8" id="KW-0732">Signal</keyword>
<dbReference type="InterPro" id="IPR034193">
    <property type="entry name" value="PCSK9_ProteinaseK-like"/>
</dbReference>
<reference evidence="10 11" key="1">
    <citation type="submission" date="2017-04" db="EMBL/GenBank/DDBJ databases">
        <title>Draft genome sequence of Tuber borchii Vittad., a whitish edible truffle.</title>
        <authorList>
            <consortium name="DOE Joint Genome Institute"/>
            <person name="Murat C."/>
            <person name="Kuo A."/>
            <person name="Barry K.W."/>
            <person name="Clum A."/>
            <person name="Dockter R.B."/>
            <person name="Fauchery L."/>
            <person name="Iotti M."/>
            <person name="Kohler A."/>
            <person name="Labutti K."/>
            <person name="Lindquist E.A."/>
            <person name="Lipzen A."/>
            <person name="Ohm R.A."/>
            <person name="Wang M."/>
            <person name="Grigoriev I.V."/>
            <person name="Zambonelli A."/>
            <person name="Martin F.M."/>
        </authorList>
    </citation>
    <scope>NUCLEOTIDE SEQUENCE [LARGE SCALE GENOMIC DNA]</scope>
    <source>
        <strain evidence="10 11">Tbo3840</strain>
    </source>
</reference>
<feature type="active site" description="Charge relay system" evidence="5">
    <location>
        <position position="188"/>
    </location>
</feature>